<comment type="function">
    <text evidence="1">Part of the ABC transporter complex PstSACB involved in phosphate import.</text>
</comment>
<dbReference type="Pfam" id="PF12849">
    <property type="entry name" value="PBP_like_2"/>
    <property type="match status" value="1"/>
</dbReference>
<sequence>MERVSLKIAAAVLFAFCVTGCKQSANTSATSAGESSAQNLNGAGATFPYPIYSRWFSEYAAAHPGVHINYQSIGSGGGIRQVSEQTVDFGASDGPMTDQQLAASKVPLMHIPSVLGAVVPVYNIPGVTGNLNLAPDVIADIYLGKITKWNDPRLAKDNPGVKFPSTAILPVYRSDGSGTTYIFTDFLSKVSPEWAAKVGKSTSVKWPVGIGQKGNEGVAGMVRQSPSSFGYVELIYALQNKMTYGAVRNASGKFVLASTDGVTAAAAAAASSMPADYRVSITNAPGDTSYPISSFTWFLIPTHSSDATKTATLKDFLTWMLDHGESEASSMGYAPLPAQVQSMVRQSIANLH</sequence>
<evidence type="ECO:0000256" key="1">
    <source>
        <dbReference type="ARBA" id="ARBA00002841"/>
    </source>
</evidence>
<comment type="similarity">
    <text evidence="2 6">Belongs to the PstS family.</text>
</comment>
<evidence type="ECO:0000256" key="7">
    <source>
        <dbReference type="SAM" id="SignalP"/>
    </source>
</evidence>
<evidence type="ECO:0000256" key="4">
    <source>
        <dbReference type="ARBA" id="ARBA00022448"/>
    </source>
</evidence>
<dbReference type="Proteomes" id="UP000647241">
    <property type="component" value="Unassembled WGS sequence"/>
</dbReference>
<dbReference type="PANTHER" id="PTHR42996">
    <property type="entry name" value="PHOSPHATE-BINDING PROTEIN PSTS"/>
    <property type="match status" value="1"/>
</dbReference>
<comment type="caution">
    <text evidence="9">The sequence shown here is derived from an EMBL/GenBank/DDBJ whole genome shotgun (WGS) entry which is preliminary data.</text>
</comment>
<reference evidence="9" key="1">
    <citation type="journal article" date="2014" name="Int. J. Syst. Evol. Microbiol.">
        <title>Complete genome sequence of Corynebacterium casei LMG S-19264T (=DSM 44701T), isolated from a smear-ripened cheese.</title>
        <authorList>
            <consortium name="US DOE Joint Genome Institute (JGI-PGF)"/>
            <person name="Walter F."/>
            <person name="Albersmeier A."/>
            <person name="Kalinowski J."/>
            <person name="Ruckert C."/>
        </authorList>
    </citation>
    <scope>NUCLEOTIDE SEQUENCE</scope>
    <source>
        <strain evidence="9">CGMCC 1.12997</strain>
    </source>
</reference>
<evidence type="ECO:0000256" key="2">
    <source>
        <dbReference type="ARBA" id="ARBA00008725"/>
    </source>
</evidence>
<dbReference type="GO" id="GO:0042301">
    <property type="term" value="F:phosphate ion binding"/>
    <property type="evidence" value="ECO:0007669"/>
    <property type="project" value="InterPro"/>
</dbReference>
<dbReference type="InterPro" id="IPR005673">
    <property type="entry name" value="ABC_phos-bd_PstS"/>
</dbReference>
<evidence type="ECO:0000259" key="8">
    <source>
        <dbReference type="Pfam" id="PF12849"/>
    </source>
</evidence>
<comment type="subunit">
    <text evidence="3">The complex is composed of two ATP-binding proteins (PstB), two transmembrane proteins (PstC and PstA) and a solute-binding protein (PstS).</text>
</comment>
<feature type="chain" id="PRO_5037794068" description="Phosphate-binding protein" evidence="7">
    <location>
        <begin position="25"/>
        <end position="352"/>
    </location>
</feature>
<dbReference type="NCBIfam" id="TIGR00975">
    <property type="entry name" value="3a0107s03"/>
    <property type="match status" value="1"/>
</dbReference>
<organism evidence="9 10">
    <name type="scientific">Edaphobacter dinghuensis</name>
    <dbReference type="NCBI Taxonomy" id="1560005"/>
    <lineage>
        <taxon>Bacteria</taxon>
        <taxon>Pseudomonadati</taxon>
        <taxon>Acidobacteriota</taxon>
        <taxon>Terriglobia</taxon>
        <taxon>Terriglobales</taxon>
        <taxon>Acidobacteriaceae</taxon>
        <taxon>Edaphobacter</taxon>
    </lineage>
</organism>
<dbReference type="Gene3D" id="3.40.190.10">
    <property type="entry name" value="Periplasmic binding protein-like II"/>
    <property type="match status" value="2"/>
</dbReference>
<protein>
    <recommendedName>
        <fullName evidence="6">Phosphate-binding protein</fullName>
    </recommendedName>
</protein>
<dbReference type="InterPro" id="IPR024370">
    <property type="entry name" value="PBP_domain"/>
</dbReference>
<dbReference type="SUPFAM" id="SSF53850">
    <property type="entry name" value="Periplasmic binding protein-like II"/>
    <property type="match status" value="1"/>
</dbReference>
<evidence type="ECO:0000256" key="5">
    <source>
        <dbReference type="ARBA" id="ARBA00022592"/>
    </source>
</evidence>
<keyword evidence="5 6" id="KW-0592">Phosphate transport</keyword>
<dbReference type="CDD" id="cd13565">
    <property type="entry name" value="PBP2_PstS"/>
    <property type="match status" value="1"/>
</dbReference>
<keyword evidence="7" id="KW-0732">Signal</keyword>
<feature type="domain" description="PBP" evidence="8">
    <location>
        <begin position="30"/>
        <end position="321"/>
    </location>
</feature>
<keyword evidence="4 6" id="KW-0813">Transport</keyword>
<dbReference type="GO" id="GO:0035435">
    <property type="term" value="P:phosphate ion transmembrane transport"/>
    <property type="evidence" value="ECO:0007669"/>
    <property type="project" value="InterPro"/>
</dbReference>
<dbReference type="InterPro" id="IPR050962">
    <property type="entry name" value="Phosphate-bind_PstS"/>
</dbReference>
<dbReference type="AlphaFoldDB" id="A0A917M995"/>
<evidence type="ECO:0000313" key="9">
    <source>
        <dbReference type="EMBL" id="GGG83297.1"/>
    </source>
</evidence>
<gene>
    <name evidence="9" type="ORF">GCM10011585_28760</name>
</gene>
<accession>A0A917M995</accession>
<name>A0A917M995_9BACT</name>
<evidence type="ECO:0000256" key="6">
    <source>
        <dbReference type="PIRNR" id="PIRNR002756"/>
    </source>
</evidence>
<proteinExistence type="inferred from homology"/>
<evidence type="ECO:0000313" key="10">
    <source>
        <dbReference type="Proteomes" id="UP000647241"/>
    </source>
</evidence>
<dbReference type="PANTHER" id="PTHR42996:SF1">
    <property type="entry name" value="PHOSPHATE-BINDING PROTEIN PSTS"/>
    <property type="match status" value="1"/>
</dbReference>
<dbReference type="GO" id="GO:0043190">
    <property type="term" value="C:ATP-binding cassette (ABC) transporter complex"/>
    <property type="evidence" value="ECO:0007669"/>
    <property type="project" value="InterPro"/>
</dbReference>
<keyword evidence="10" id="KW-1185">Reference proteome</keyword>
<dbReference type="EMBL" id="BMGT01000003">
    <property type="protein sequence ID" value="GGG83297.1"/>
    <property type="molecule type" value="Genomic_DNA"/>
</dbReference>
<feature type="signal peptide" evidence="7">
    <location>
        <begin position="1"/>
        <end position="24"/>
    </location>
</feature>
<dbReference type="RefSeq" id="WP_263369164.1">
    <property type="nucleotide sequence ID" value="NZ_BMGT01000003.1"/>
</dbReference>
<reference evidence="9" key="2">
    <citation type="submission" date="2020-09" db="EMBL/GenBank/DDBJ databases">
        <authorList>
            <person name="Sun Q."/>
            <person name="Zhou Y."/>
        </authorList>
    </citation>
    <scope>NUCLEOTIDE SEQUENCE</scope>
    <source>
        <strain evidence="9">CGMCC 1.12997</strain>
    </source>
</reference>
<dbReference type="PIRSF" id="PIRSF002756">
    <property type="entry name" value="PstS"/>
    <property type="match status" value="1"/>
</dbReference>
<evidence type="ECO:0000256" key="3">
    <source>
        <dbReference type="ARBA" id="ARBA00011529"/>
    </source>
</evidence>